<feature type="domain" description="EGF-like" evidence="13">
    <location>
        <begin position="319"/>
        <end position="360"/>
    </location>
</feature>
<feature type="domain" description="EGF-like" evidence="13">
    <location>
        <begin position="609"/>
        <end position="650"/>
    </location>
</feature>
<dbReference type="FunFam" id="2.10.25.10:FF:000049">
    <property type="entry name" value="Fibrillin 2"/>
    <property type="match status" value="1"/>
</dbReference>
<feature type="domain" description="EGF-like" evidence="13">
    <location>
        <begin position="833"/>
        <end position="874"/>
    </location>
</feature>
<comment type="similarity">
    <text evidence="2">Belongs to the fibrillin family.</text>
</comment>
<dbReference type="FunFam" id="2.10.25.10:FF:000133">
    <property type="entry name" value="Fibrillin 3"/>
    <property type="match status" value="1"/>
</dbReference>
<feature type="domain" description="EGF-like" evidence="13">
    <location>
        <begin position="791"/>
        <end position="832"/>
    </location>
</feature>
<dbReference type="InterPro" id="IPR000742">
    <property type="entry name" value="EGF"/>
</dbReference>
<feature type="domain" description="TB" evidence="14">
    <location>
        <begin position="1218"/>
        <end position="1265"/>
    </location>
</feature>
<keyword evidence="5 12" id="KW-0245">EGF-like domain</keyword>
<feature type="domain" description="EGF-like" evidence="13">
    <location>
        <begin position="1172"/>
        <end position="1213"/>
    </location>
</feature>
<feature type="domain" description="EGF-like" evidence="13">
    <location>
        <begin position="692"/>
        <end position="732"/>
    </location>
</feature>
<comment type="caution">
    <text evidence="12">Lacks conserved residue(s) required for the propagation of feature annotation.</text>
</comment>
<dbReference type="SUPFAM" id="SSF57184">
    <property type="entry name" value="Growth factor receptor domain"/>
    <property type="match status" value="5"/>
</dbReference>
<dbReference type="FunFam" id="2.10.25.10:FF:000019">
    <property type="entry name" value="latent-transforming growth factor beta-binding protein 1 isoform X2"/>
    <property type="match status" value="1"/>
</dbReference>
<keyword evidence="4" id="KW-0272">Extracellular matrix</keyword>
<dbReference type="FunFam" id="3.90.290.10:FF:000005">
    <property type="entry name" value="Fibrillin 2"/>
    <property type="match status" value="1"/>
</dbReference>
<name>A0A9D3LPR5_ANGAN</name>
<dbReference type="Pfam" id="PF14670">
    <property type="entry name" value="FXa_inhibition"/>
    <property type="match status" value="1"/>
</dbReference>
<dbReference type="CDD" id="cd00054">
    <property type="entry name" value="EGF_CA"/>
    <property type="match status" value="14"/>
</dbReference>
<dbReference type="FunFam" id="2.10.25.10:FF:000038">
    <property type="entry name" value="Fibrillin 2"/>
    <property type="match status" value="2"/>
</dbReference>
<evidence type="ECO:0000256" key="7">
    <source>
        <dbReference type="ARBA" id="ARBA00022729"/>
    </source>
</evidence>
<keyword evidence="8" id="KW-0677">Repeat</keyword>
<reference evidence="15" key="1">
    <citation type="submission" date="2021-01" db="EMBL/GenBank/DDBJ databases">
        <title>A chromosome-scale assembly of European eel, Anguilla anguilla.</title>
        <authorList>
            <person name="Henkel C."/>
            <person name="Jong-Raadsen S.A."/>
            <person name="Dufour S."/>
            <person name="Weltzien F.-A."/>
            <person name="Palstra A.P."/>
            <person name="Pelster B."/>
            <person name="Spaink H.P."/>
            <person name="Van Den Thillart G.E."/>
            <person name="Jansen H."/>
            <person name="Zahm M."/>
            <person name="Klopp C."/>
            <person name="Cedric C."/>
            <person name="Louis A."/>
            <person name="Berthelot C."/>
            <person name="Parey E."/>
            <person name="Roest Crollius H."/>
            <person name="Montfort J."/>
            <person name="Robinson-Rechavi M."/>
            <person name="Bucao C."/>
            <person name="Bouchez O."/>
            <person name="Gislard M."/>
            <person name="Lluch J."/>
            <person name="Milhes M."/>
            <person name="Lampietro C."/>
            <person name="Lopez Roques C."/>
            <person name="Donnadieu C."/>
            <person name="Braasch I."/>
            <person name="Desvignes T."/>
            <person name="Postlethwait J."/>
            <person name="Bobe J."/>
            <person name="Guiguen Y."/>
            <person name="Dirks R."/>
        </authorList>
    </citation>
    <scope>NUCLEOTIDE SEQUENCE</scope>
    <source>
        <strain evidence="15">Tag_6206</strain>
        <tissue evidence="15">Liver</tissue>
    </source>
</reference>
<accession>A0A9D3LPR5</accession>
<keyword evidence="9" id="KW-0106">Calcium</keyword>
<feature type="domain" description="EGF-like" evidence="13">
    <location>
        <begin position="361"/>
        <end position="401"/>
    </location>
</feature>
<dbReference type="InterPro" id="IPR000152">
    <property type="entry name" value="EGF-type_Asp/Asn_hydroxyl_site"/>
</dbReference>
<gene>
    <name evidence="15" type="ORF">ANANG_G00258080</name>
</gene>
<dbReference type="InterPro" id="IPR001881">
    <property type="entry name" value="EGF-like_Ca-bd_dom"/>
</dbReference>
<dbReference type="InterPro" id="IPR009030">
    <property type="entry name" value="Growth_fac_rcpt_cys_sf"/>
</dbReference>
<evidence type="ECO:0000259" key="14">
    <source>
        <dbReference type="PROSITE" id="PS51364"/>
    </source>
</evidence>
<dbReference type="PROSITE" id="PS50026">
    <property type="entry name" value="EGF_3"/>
    <property type="match status" value="20"/>
</dbReference>
<proteinExistence type="inferred from homology"/>
<dbReference type="PRINTS" id="PR00010">
    <property type="entry name" value="EGFBLOOD"/>
</dbReference>
<dbReference type="AlphaFoldDB" id="A0A9D3LPR5"/>
<dbReference type="InterPro" id="IPR017878">
    <property type="entry name" value="TB_dom"/>
</dbReference>
<dbReference type="PANTHER" id="PTHR47333:SF4">
    <property type="entry name" value="EGF-LIKE DOMAIN-CONTAINING PROTEIN"/>
    <property type="match status" value="1"/>
</dbReference>
<dbReference type="Pfam" id="PF12947">
    <property type="entry name" value="EGF_3"/>
    <property type="match status" value="1"/>
</dbReference>
<evidence type="ECO:0000256" key="3">
    <source>
        <dbReference type="ARBA" id="ARBA00022525"/>
    </source>
</evidence>
<dbReference type="GO" id="GO:0005509">
    <property type="term" value="F:calcium ion binding"/>
    <property type="evidence" value="ECO:0007669"/>
    <property type="project" value="InterPro"/>
</dbReference>
<dbReference type="FunFam" id="2.10.25.10:FF:000002">
    <property type="entry name" value="Latent-transforming growth factor beta-binding protein 3"/>
    <property type="match status" value="2"/>
</dbReference>
<dbReference type="InterPro" id="IPR036773">
    <property type="entry name" value="TB_dom_sf"/>
</dbReference>
<evidence type="ECO:0000256" key="1">
    <source>
        <dbReference type="ARBA" id="ARBA00004498"/>
    </source>
</evidence>
<keyword evidence="6" id="KW-0372">Hormone</keyword>
<feature type="domain" description="EGF-like" evidence="13">
    <location>
        <begin position="485"/>
        <end position="522"/>
    </location>
</feature>
<feature type="domain" description="EGF-like" evidence="13">
    <location>
        <begin position="651"/>
        <end position="687"/>
    </location>
</feature>
<dbReference type="Pfam" id="PF12662">
    <property type="entry name" value="cEGF"/>
    <property type="match status" value="4"/>
</dbReference>
<dbReference type="InterPro" id="IPR052080">
    <property type="entry name" value="vWF_C/EGF_Fibrillin"/>
</dbReference>
<feature type="domain" description="TB" evidence="14">
    <location>
        <begin position="879"/>
        <end position="932"/>
    </location>
</feature>
<dbReference type="InterPro" id="IPR018097">
    <property type="entry name" value="EGF_Ca-bd_CS"/>
</dbReference>
<keyword evidence="16" id="KW-1185">Reference proteome</keyword>
<keyword evidence="7" id="KW-0732">Signal</keyword>
<feature type="disulfide bond" evidence="12">
    <location>
        <begin position="1054"/>
        <end position="1064"/>
    </location>
</feature>
<sequence>MNARLLCEHLPFGSYSCTCPKGFLFRQDSETCEDVDECESNPCVNGVCKNTAGSFACECAPGSKLDATGLICIDSLKGTCWLNVQNGRCEVNINGGTLKSECCATLGAAWGSPCEPCEIDTACSRGYARPKGVVCEDVNECEVFPGVCPNGQCVNTQGSFQCQCPEGLTLDGSGRVCVDVRSEHCFLTWDEDVCGQPVPGRFRADACCCTTLCPRGPGFASRGDLLTGRPFYKDVNECKAFPTMCMHGKCRNTIGSFRCRCEGGFALDMEERNCTDIDECRISPDLCGSGVCVNTPGSFECECFPGYESGFMMMKTCMDIDECERNPALCQGGSCENTEGSYQCLCPPGHQLSPDENSCIDVNECELSSLCPHGTCVNMVGTYQCSCDPGYQATPDRKGCTDIDECTIENGGCDFLCTNSEGSYTCSCSTGYALMTDERTCTDVDECEEEPGICDGGQCANVPGEYHCLCFDGFMASVDMRICIDVNECELNANICMFGECENTKGSFVCHCEPGYSLRKGMTGCTDVDECEIGAHDCHLQASCLNIPGGFLCSCRDGWVGDGVTCVDLDECTNGTHSCSDDARCVNTPGSYRCACLEGYTGDGYTCTDVEECAENVELCENGQCLNTPGGYRCECEMGFNPAPDSRSCQDIDECAFQNLCVFGTCKNIPGMFRCICDEGYELDRSGGNCTDVDECLDPINCVNGHCVNTPGSYVCDCPPDFELNPTGVGCVGRSRGPVPFWRPRLLLLLSGTGVGNPCELCPAVNTTDYNTLCPGGEGFRPNPITIILEDIDECLELPGLCQGGNCVNTFGSFHCGCPPGYYLNEDSRICEDIDECVMNPGICGPGTCYNTLGNYTCVCPLDYMQVNGGNNCMDMRKSQCYRTFNASVCENELAVNVTRRLCCCSYNMGKAWNRPCEACPTPGTGDYKTLCGNIVPDRQLPGSAECPTGFTPQISKCDLLLVCEDIDECSSGETLCQRNADCFNSPGSYRCECAEGYSLSPNGACLDRNECEEIPNVCSHGECVDLQGGYRCVCHNGFKATPNRHMCMDVDECVRQPCGNGTCKNTVGSFNCLCYPGFEITHNNDCIDVDECRTSYGTLCRNGQCINSVGSFQCLCKPGYELTGDGKNCVDVDECVIFPGTCAPGTCDNLDGSFRCVCPPGYAVRDEQCVDVNECEDDPNICLFGSCSNSPGSFQCVCRPGFVLSENGRRCFDTRESYCFTKFENGKCSIPQAFNTTKAKCCCSNMPHEGWGDPCSLSAAVPPRRPRGAY</sequence>
<keyword evidence="11" id="KW-0325">Glycoprotein</keyword>
<feature type="domain" description="EGF-like" evidence="13">
    <location>
        <begin position="234"/>
        <end position="275"/>
    </location>
</feature>
<evidence type="ECO:0000313" key="16">
    <source>
        <dbReference type="Proteomes" id="UP001044222"/>
    </source>
</evidence>
<feature type="domain" description="EGF-like" evidence="13">
    <location>
        <begin position="568"/>
        <end position="608"/>
    </location>
</feature>
<evidence type="ECO:0000256" key="12">
    <source>
        <dbReference type="PROSITE-ProRule" id="PRU00076"/>
    </source>
</evidence>
<evidence type="ECO:0000256" key="9">
    <source>
        <dbReference type="ARBA" id="ARBA00022837"/>
    </source>
</evidence>
<dbReference type="Pfam" id="PF12661">
    <property type="entry name" value="hEGF"/>
    <property type="match status" value="2"/>
</dbReference>
<dbReference type="InterPro" id="IPR049883">
    <property type="entry name" value="NOTCH1_EGF-like"/>
</dbReference>
<comment type="subcellular location">
    <subcellularLocation>
        <location evidence="1">Secreted</location>
        <location evidence="1">Extracellular space</location>
        <location evidence="1">Extracellular matrix</location>
    </subcellularLocation>
</comment>
<dbReference type="GO" id="GO:0048731">
    <property type="term" value="P:system development"/>
    <property type="evidence" value="ECO:0007669"/>
    <property type="project" value="UniProtKB-ARBA"/>
</dbReference>
<dbReference type="PROSITE" id="PS51364">
    <property type="entry name" value="TB"/>
    <property type="match status" value="3"/>
</dbReference>
<dbReference type="Pfam" id="PF07645">
    <property type="entry name" value="EGF_CA"/>
    <property type="match status" value="13"/>
</dbReference>
<evidence type="ECO:0000256" key="2">
    <source>
        <dbReference type="ARBA" id="ARBA00008972"/>
    </source>
</evidence>
<dbReference type="Pfam" id="PF00683">
    <property type="entry name" value="TB"/>
    <property type="match status" value="4"/>
</dbReference>
<dbReference type="SUPFAM" id="SSF57581">
    <property type="entry name" value="TB module/8-cys domain"/>
    <property type="match status" value="5"/>
</dbReference>
<dbReference type="FunFam" id="2.10.25.10:FF:000071">
    <property type="entry name" value="Fibrillin 2"/>
    <property type="match status" value="1"/>
</dbReference>
<dbReference type="GO" id="GO:0001527">
    <property type="term" value="C:microfibril"/>
    <property type="evidence" value="ECO:0007669"/>
    <property type="project" value="UniProtKB-ARBA"/>
</dbReference>
<evidence type="ECO:0000256" key="8">
    <source>
        <dbReference type="ARBA" id="ARBA00022737"/>
    </source>
</evidence>
<dbReference type="FunFam" id="2.10.25.10:FF:000131">
    <property type="entry name" value="Fibrillin 2"/>
    <property type="match status" value="1"/>
</dbReference>
<evidence type="ECO:0000256" key="11">
    <source>
        <dbReference type="ARBA" id="ARBA00023180"/>
    </source>
</evidence>
<dbReference type="Gene3D" id="2.10.25.10">
    <property type="entry name" value="Laminin"/>
    <property type="match status" value="23"/>
</dbReference>
<feature type="domain" description="EGF-like" evidence="13">
    <location>
        <begin position="1089"/>
        <end position="1131"/>
    </location>
</feature>
<dbReference type="FunFam" id="2.10.25.10:FF:000086">
    <property type="entry name" value="Fibrillin 2"/>
    <property type="match status" value="1"/>
</dbReference>
<dbReference type="FunFam" id="3.90.290.10:FF:000006">
    <property type="entry name" value="Fibrillin 2"/>
    <property type="match status" value="1"/>
</dbReference>
<evidence type="ECO:0000259" key="13">
    <source>
        <dbReference type="PROSITE" id="PS50026"/>
    </source>
</evidence>
<dbReference type="SUPFAM" id="SSF57196">
    <property type="entry name" value="EGF/Laminin"/>
    <property type="match status" value="7"/>
</dbReference>
<protein>
    <submittedName>
        <fullName evidence="15">Uncharacterized protein</fullName>
    </submittedName>
</protein>
<comment type="caution">
    <text evidence="15">The sequence shown here is derived from an EMBL/GenBank/DDBJ whole genome shotgun (WGS) entry which is preliminary data.</text>
</comment>
<dbReference type="GO" id="GO:2001205">
    <property type="term" value="P:negative regulation of osteoclast development"/>
    <property type="evidence" value="ECO:0007669"/>
    <property type="project" value="UniProtKB-ARBA"/>
</dbReference>
<feature type="domain" description="EGF-like" evidence="13">
    <location>
        <begin position="527"/>
        <end position="567"/>
    </location>
</feature>
<dbReference type="PROSITE" id="PS01186">
    <property type="entry name" value="EGF_2"/>
    <property type="match status" value="13"/>
</dbReference>
<evidence type="ECO:0000256" key="5">
    <source>
        <dbReference type="ARBA" id="ARBA00022536"/>
    </source>
</evidence>
<dbReference type="FunFam" id="2.10.25.10:FF:000058">
    <property type="entry name" value="Fibrillin 2"/>
    <property type="match status" value="1"/>
</dbReference>
<organism evidence="15 16">
    <name type="scientific">Anguilla anguilla</name>
    <name type="common">European freshwater eel</name>
    <name type="synonym">Muraena anguilla</name>
    <dbReference type="NCBI Taxonomy" id="7936"/>
    <lineage>
        <taxon>Eukaryota</taxon>
        <taxon>Metazoa</taxon>
        <taxon>Chordata</taxon>
        <taxon>Craniata</taxon>
        <taxon>Vertebrata</taxon>
        <taxon>Euteleostomi</taxon>
        <taxon>Actinopterygii</taxon>
        <taxon>Neopterygii</taxon>
        <taxon>Teleostei</taxon>
        <taxon>Anguilliformes</taxon>
        <taxon>Anguillidae</taxon>
        <taxon>Anguilla</taxon>
    </lineage>
</organism>
<dbReference type="GO" id="GO:0030855">
    <property type="term" value="P:epithelial cell differentiation"/>
    <property type="evidence" value="ECO:0007669"/>
    <property type="project" value="UniProtKB-ARBA"/>
</dbReference>
<dbReference type="InterPro" id="IPR026823">
    <property type="entry name" value="cEGF"/>
</dbReference>
<dbReference type="FunFam" id="2.10.25.10:FF:000141">
    <property type="entry name" value="Fibrillin 2"/>
    <property type="match status" value="1"/>
</dbReference>
<dbReference type="PROSITE" id="PS00010">
    <property type="entry name" value="ASX_HYDROXYL"/>
    <property type="match status" value="22"/>
</dbReference>
<evidence type="ECO:0000256" key="6">
    <source>
        <dbReference type="ARBA" id="ARBA00022702"/>
    </source>
</evidence>
<dbReference type="PROSITE" id="PS01187">
    <property type="entry name" value="EGF_CA"/>
    <property type="match status" value="8"/>
</dbReference>
<feature type="domain" description="EGF-like" evidence="13">
    <location>
        <begin position="34"/>
        <end position="73"/>
    </location>
</feature>
<evidence type="ECO:0000256" key="10">
    <source>
        <dbReference type="ARBA" id="ARBA00023157"/>
    </source>
</evidence>
<feature type="domain" description="EGF-like" evidence="13">
    <location>
        <begin position="1008"/>
        <end position="1049"/>
    </location>
</feature>
<evidence type="ECO:0000256" key="4">
    <source>
        <dbReference type="ARBA" id="ARBA00022530"/>
    </source>
</evidence>
<dbReference type="EMBL" id="JAFIRN010000015">
    <property type="protein sequence ID" value="KAG5834127.1"/>
    <property type="molecule type" value="Genomic_DNA"/>
</dbReference>
<keyword evidence="3" id="KW-0964">Secreted</keyword>
<dbReference type="FunFam" id="2.10.25.10:FF:000044">
    <property type="entry name" value="Fibrillin 2"/>
    <property type="match status" value="1"/>
</dbReference>
<feature type="domain" description="EGF-like" evidence="13">
    <location>
        <begin position="137"/>
        <end position="174"/>
    </location>
</feature>
<dbReference type="FunFam" id="2.10.25.10:FF:000003">
    <property type="entry name" value="fibrillin-1 isoform X1"/>
    <property type="match status" value="6"/>
</dbReference>
<dbReference type="PANTHER" id="PTHR47333">
    <property type="entry name" value="VON WILLEBRAND FACTOR C AND EGF DOMAIN-CONTAINING PROTEIN"/>
    <property type="match status" value="1"/>
</dbReference>
<dbReference type="Proteomes" id="UP001044222">
    <property type="component" value="Chromosome 15"/>
</dbReference>
<feature type="domain" description="EGF-like" evidence="13">
    <location>
        <begin position="276"/>
        <end position="318"/>
    </location>
</feature>
<dbReference type="GO" id="GO:0005179">
    <property type="term" value="F:hormone activity"/>
    <property type="evidence" value="ECO:0007669"/>
    <property type="project" value="UniProtKB-KW"/>
</dbReference>
<evidence type="ECO:0000313" key="15">
    <source>
        <dbReference type="EMBL" id="KAG5834127.1"/>
    </source>
</evidence>
<keyword evidence="10 12" id="KW-1015">Disulfide bond</keyword>
<feature type="domain" description="TB" evidence="14">
    <location>
        <begin position="78"/>
        <end position="117"/>
    </location>
</feature>
<feature type="disulfide bond" evidence="12">
    <location>
        <begin position="38"/>
        <end position="48"/>
    </location>
</feature>
<dbReference type="SMART" id="SM00179">
    <property type="entry name" value="EGF_CA"/>
    <property type="match status" value="22"/>
</dbReference>
<feature type="domain" description="EGF-like" evidence="13">
    <location>
        <begin position="966"/>
        <end position="1007"/>
    </location>
</feature>
<dbReference type="FunFam" id="2.10.25.10:FF:000008">
    <property type="entry name" value="Signal peptide, CUB domain, EGF-like 2"/>
    <property type="match status" value="1"/>
</dbReference>
<dbReference type="InterPro" id="IPR024731">
    <property type="entry name" value="NELL2-like_EGF"/>
</dbReference>
<dbReference type="SMART" id="SM00181">
    <property type="entry name" value="EGF"/>
    <property type="match status" value="23"/>
</dbReference>
<feature type="domain" description="EGF-like" evidence="13">
    <location>
        <begin position="1050"/>
        <end position="1085"/>
    </location>
</feature>
<feature type="domain" description="EGF-like" evidence="13">
    <location>
        <begin position="1132"/>
        <end position="1171"/>
    </location>
</feature>
<dbReference type="Gene3D" id="3.90.290.10">
    <property type="entry name" value="TGF-beta binding (TB) domain"/>
    <property type="match status" value="4"/>
</dbReference>
<dbReference type="InterPro" id="IPR013032">
    <property type="entry name" value="EGF-like_CS"/>
</dbReference>